<protein>
    <submittedName>
        <fullName evidence="2">Uncharacterized protein</fullName>
    </submittedName>
</protein>
<gene>
    <name evidence="1" type="ORF">NCTC10913_02766</name>
    <name evidence="2" type="ORF">NCTC10913_02833</name>
</gene>
<dbReference type="RefSeq" id="WP_125148980.1">
    <property type="nucleotide sequence ID" value="NZ_UYIN01000010.1"/>
</dbReference>
<evidence type="ECO:0000313" key="1">
    <source>
        <dbReference type="EMBL" id="VDG72444.1"/>
    </source>
</evidence>
<dbReference type="EMBL" id="UYIN01000015">
    <property type="protein sequence ID" value="VDG72510.1"/>
    <property type="molecule type" value="Genomic_DNA"/>
</dbReference>
<accession>A0ABY6SW51</accession>
<evidence type="ECO:0000313" key="2">
    <source>
        <dbReference type="EMBL" id="VDG72510.1"/>
    </source>
</evidence>
<sequence>MQDKNFDCLAELLVNILCFFETDGFLKTVFEKVSIPEFISKPLIVEGINLILQGSSTSKFHFLLEFKFYEILNRKNLSNDDIKELILVKQSFLLIRELNVNDFFDLINTICSREKNSEFTSKFEQVFGDKFV</sequence>
<reference evidence="2 3" key="1">
    <citation type="submission" date="2018-11" db="EMBL/GenBank/DDBJ databases">
        <authorList>
            <consortium name="Pathogen Informatics"/>
        </authorList>
    </citation>
    <scope>NUCLEOTIDE SEQUENCE [LARGE SCALE GENOMIC DNA]</scope>
    <source>
        <strain evidence="2 3">NCTC10913</strain>
    </source>
</reference>
<organism evidence="2 3">
    <name type="scientific">Clostridium carnis</name>
    <dbReference type="NCBI Taxonomy" id="1530"/>
    <lineage>
        <taxon>Bacteria</taxon>
        <taxon>Bacillati</taxon>
        <taxon>Bacillota</taxon>
        <taxon>Clostridia</taxon>
        <taxon>Eubacteriales</taxon>
        <taxon>Clostridiaceae</taxon>
        <taxon>Clostridium</taxon>
    </lineage>
</organism>
<keyword evidence="3" id="KW-1185">Reference proteome</keyword>
<name>A0ABY6SW51_9CLOT</name>
<dbReference type="Proteomes" id="UP000277570">
    <property type="component" value="Unassembled WGS sequence"/>
</dbReference>
<dbReference type="EMBL" id="UYIN01000010">
    <property type="protein sequence ID" value="VDG72444.1"/>
    <property type="molecule type" value="Genomic_DNA"/>
</dbReference>
<evidence type="ECO:0000313" key="3">
    <source>
        <dbReference type="Proteomes" id="UP000277570"/>
    </source>
</evidence>
<comment type="caution">
    <text evidence="2">The sequence shown here is derived from an EMBL/GenBank/DDBJ whole genome shotgun (WGS) entry which is preliminary data.</text>
</comment>
<proteinExistence type="predicted"/>